<dbReference type="AlphaFoldDB" id="A0ABC8Z9U0"/>
<name>A0ABC8Z9U0_9POAL</name>
<gene>
    <name evidence="1" type="ORF">URODEC1_LOCUS42904</name>
</gene>
<keyword evidence="2" id="KW-1185">Reference proteome</keyword>
<sequence>MHSSRTTKMYIVYDFDCSTCKLDSQDRTFGSPTKVDDGCGFIMRWAMDAASIVNLFQFYTYLEFFHRCTKEQ</sequence>
<proteinExistence type="predicted"/>
<accession>A0ABC8Z9U0</accession>
<reference evidence="1 2" key="2">
    <citation type="submission" date="2024-10" db="EMBL/GenBank/DDBJ databases">
        <authorList>
            <person name="Ryan C."/>
        </authorList>
    </citation>
    <scope>NUCLEOTIDE SEQUENCE [LARGE SCALE GENOMIC DNA]</scope>
</reference>
<reference evidence="2" key="1">
    <citation type="submission" date="2024-06" db="EMBL/GenBank/DDBJ databases">
        <authorList>
            <person name="Ryan C."/>
        </authorList>
    </citation>
    <scope>NUCLEOTIDE SEQUENCE [LARGE SCALE GENOMIC DNA]</scope>
</reference>
<protein>
    <submittedName>
        <fullName evidence="1">Uncharacterized protein</fullName>
    </submittedName>
</protein>
<evidence type="ECO:0000313" key="1">
    <source>
        <dbReference type="EMBL" id="CAL4958053.1"/>
    </source>
</evidence>
<dbReference type="Proteomes" id="UP001497457">
    <property type="component" value="Chromosome 18b"/>
</dbReference>
<dbReference type="EMBL" id="OZ075128">
    <property type="protein sequence ID" value="CAL4958053.1"/>
    <property type="molecule type" value="Genomic_DNA"/>
</dbReference>
<evidence type="ECO:0000313" key="2">
    <source>
        <dbReference type="Proteomes" id="UP001497457"/>
    </source>
</evidence>
<organism evidence="1 2">
    <name type="scientific">Urochloa decumbens</name>
    <dbReference type="NCBI Taxonomy" id="240449"/>
    <lineage>
        <taxon>Eukaryota</taxon>
        <taxon>Viridiplantae</taxon>
        <taxon>Streptophyta</taxon>
        <taxon>Embryophyta</taxon>
        <taxon>Tracheophyta</taxon>
        <taxon>Spermatophyta</taxon>
        <taxon>Magnoliopsida</taxon>
        <taxon>Liliopsida</taxon>
        <taxon>Poales</taxon>
        <taxon>Poaceae</taxon>
        <taxon>PACMAD clade</taxon>
        <taxon>Panicoideae</taxon>
        <taxon>Panicodae</taxon>
        <taxon>Paniceae</taxon>
        <taxon>Melinidinae</taxon>
        <taxon>Urochloa</taxon>
    </lineage>
</organism>